<dbReference type="InterPro" id="IPR000683">
    <property type="entry name" value="Gfo/Idh/MocA-like_OxRdtase_N"/>
</dbReference>
<organism evidence="3 4">
    <name type="scientific">Candidatus Ornithocaccomicrobium faecavium</name>
    <dbReference type="NCBI Taxonomy" id="2840890"/>
    <lineage>
        <taxon>Bacteria</taxon>
        <taxon>Bacillati</taxon>
        <taxon>Bacillota</taxon>
        <taxon>Clostridia</taxon>
        <taxon>Candidatus Ornithocaccomicrobium</taxon>
    </lineage>
</organism>
<dbReference type="EMBL" id="DVOT01000016">
    <property type="protein sequence ID" value="HIV26475.1"/>
    <property type="molecule type" value="Genomic_DNA"/>
</dbReference>
<dbReference type="Gene3D" id="3.30.360.10">
    <property type="entry name" value="Dihydrodipicolinate Reductase, domain 2"/>
    <property type="match status" value="1"/>
</dbReference>
<dbReference type="PANTHER" id="PTHR43249">
    <property type="entry name" value="UDP-N-ACETYL-2-AMINO-2-DEOXY-D-GLUCURONATE OXIDASE"/>
    <property type="match status" value="1"/>
</dbReference>
<feature type="domain" description="Gfo/Idh/MocA-like oxidoreductase N-terminal" evidence="1">
    <location>
        <begin position="5"/>
        <end position="116"/>
    </location>
</feature>
<dbReference type="GO" id="GO:0000166">
    <property type="term" value="F:nucleotide binding"/>
    <property type="evidence" value="ECO:0007669"/>
    <property type="project" value="InterPro"/>
</dbReference>
<proteinExistence type="predicted"/>
<evidence type="ECO:0000313" key="3">
    <source>
        <dbReference type="EMBL" id="HIV26475.1"/>
    </source>
</evidence>
<dbReference type="AlphaFoldDB" id="A0A9D1P4U6"/>
<dbReference type="InterPro" id="IPR055170">
    <property type="entry name" value="GFO_IDH_MocA-like_dom"/>
</dbReference>
<dbReference type="Gene3D" id="3.40.50.720">
    <property type="entry name" value="NAD(P)-binding Rossmann-like Domain"/>
    <property type="match status" value="1"/>
</dbReference>
<dbReference type="SUPFAM" id="SSF55347">
    <property type="entry name" value="Glyceraldehyde-3-phosphate dehydrogenase-like, C-terminal domain"/>
    <property type="match status" value="1"/>
</dbReference>
<dbReference type="Pfam" id="PF01408">
    <property type="entry name" value="GFO_IDH_MocA"/>
    <property type="match status" value="1"/>
</dbReference>
<dbReference type="InterPro" id="IPR052515">
    <property type="entry name" value="Gfo/Idh/MocA_Oxidoreductase"/>
</dbReference>
<dbReference type="Pfam" id="PF22725">
    <property type="entry name" value="GFO_IDH_MocA_C3"/>
    <property type="match status" value="1"/>
</dbReference>
<dbReference type="InterPro" id="IPR036291">
    <property type="entry name" value="NAD(P)-bd_dom_sf"/>
</dbReference>
<reference evidence="3" key="2">
    <citation type="journal article" date="2021" name="PeerJ">
        <title>Extensive microbial diversity within the chicken gut microbiome revealed by metagenomics and culture.</title>
        <authorList>
            <person name="Gilroy R."/>
            <person name="Ravi A."/>
            <person name="Getino M."/>
            <person name="Pursley I."/>
            <person name="Horton D.L."/>
            <person name="Alikhan N.F."/>
            <person name="Baker D."/>
            <person name="Gharbi K."/>
            <person name="Hall N."/>
            <person name="Watson M."/>
            <person name="Adriaenssens E.M."/>
            <person name="Foster-Nyarko E."/>
            <person name="Jarju S."/>
            <person name="Secka A."/>
            <person name="Antonio M."/>
            <person name="Oren A."/>
            <person name="Chaudhuri R.R."/>
            <person name="La Ragione R."/>
            <person name="Hildebrand F."/>
            <person name="Pallen M.J."/>
        </authorList>
    </citation>
    <scope>NUCLEOTIDE SEQUENCE</scope>
    <source>
        <strain evidence="3">CHK183-6373</strain>
    </source>
</reference>
<comment type="caution">
    <text evidence="3">The sequence shown here is derived from an EMBL/GenBank/DDBJ whole genome shotgun (WGS) entry which is preliminary data.</text>
</comment>
<evidence type="ECO:0000259" key="2">
    <source>
        <dbReference type="Pfam" id="PF22725"/>
    </source>
</evidence>
<dbReference type="Proteomes" id="UP000886884">
    <property type="component" value="Unassembled WGS sequence"/>
</dbReference>
<dbReference type="PANTHER" id="PTHR43249:SF1">
    <property type="entry name" value="D-GLUCOSIDE 3-DEHYDROGENASE"/>
    <property type="match status" value="1"/>
</dbReference>
<protein>
    <submittedName>
        <fullName evidence="3">Gfo/Idh/MocA family oxidoreductase</fullName>
    </submittedName>
</protein>
<evidence type="ECO:0000313" key="4">
    <source>
        <dbReference type="Proteomes" id="UP000886884"/>
    </source>
</evidence>
<name>A0A9D1P4U6_9FIRM</name>
<accession>A0A9D1P4U6</accession>
<sequence length="342" mass="36741">MSSNIRVGVIGAGNISGAHLPVLSALDGIALTCICDIRPERAKAAAEKYGCEYTTDWEALVAREDIDSVHVLTPHYLHARMAIACLEAGKHALTEKPMASELADARRMIAVSREHPELKLGVIFQNRYNPATVELKKIIDSGEQGAFLGARAEVTWRREAPYYQESGWRGAWATEGGGALINQAIHTLDLLSYLGGPIARVKGHVDTIELQGVIEVEDNACAVIEYAGGQRGVLHASTNYVTDAPILLEVVLEKATYQILGDKLMRVEKGVPIELQGGVAPTVQAKAYWGGGHAAQIADFYDCVRSGKPLAIDASAGYPALNLVKAIYASSARGEWVALNTL</sequence>
<dbReference type="SUPFAM" id="SSF51735">
    <property type="entry name" value="NAD(P)-binding Rossmann-fold domains"/>
    <property type="match status" value="1"/>
</dbReference>
<feature type="domain" description="GFO/IDH/MocA-like oxidoreductase" evidence="2">
    <location>
        <begin position="134"/>
        <end position="257"/>
    </location>
</feature>
<reference evidence="3" key="1">
    <citation type="submission" date="2020-10" db="EMBL/GenBank/DDBJ databases">
        <authorList>
            <person name="Gilroy R."/>
        </authorList>
    </citation>
    <scope>NUCLEOTIDE SEQUENCE</scope>
    <source>
        <strain evidence="3">CHK183-6373</strain>
    </source>
</reference>
<gene>
    <name evidence="3" type="ORF">IAA64_00775</name>
</gene>
<evidence type="ECO:0000259" key="1">
    <source>
        <dbReference type="Pfam" id="PF01408"/>
    </source>
</evidence>